<dbReference type="InterPro" id="IPR014146">
    <property type="entry name" value="LigD_ligase_dom"/>
</dbReference>
<dbReference type="CDD" id="cd07906">
    <property type="entry name" value="Adenylation_DNA_ligase_LigD_LigC"/>
    <property type="match status" value="1"/>
</dbReference>
<dbReference type="SUPFAM" id="SSF50249">
    <property type="entry name" value="Nucleic acid-binding proteins"/>
    <property type="match status" value="1"/>
</dbReference>
<reference evidence="6 7" key="1">
    <citation type="submission" date="2019-03" db="EMBL/GenBank/DDBJ databases">
        <title>Sequencing the genomes of 1000 actinobacteria strains.</title>
        <authorList>
            <person name="Klenk H.-P."/>
        </authorList>
    </citation>
    <scope>NUCLEOTIDE SEQUENCE [LARGE SCALE GENOMIC DNA]</scope>
    <source>
        <strain evidence="6 7">DSM 44969</strain>
    </source>
</reference>
<dbReference type="Gene3D" id="3.30.1490.70">
    <property type="match status" value="1"/>
</dbReference>
<dbReference type="InterPro" id="IPR012310">
    <property type="entry name" value="DNA_ligase_ATP-dep_cent"/>
</dbReference>
<feature type="domain" description="ATP-dependent DNA ligase family profile" evidence="5">
    <location>
        <begin position="92"/>
        <end position="183"/>
    </location>
</feature>
<comment type="similarity">
    <text evidence="1">Belongs to the ATP-dependent DNA ligase family.</text>
</comment>
<comment type="catalytic activity">
    <reaction evidence="4">
        <text>ATP + (deoxyribonucleotide)n-3'-hydroxyl + 5'-phospho-(deoxyribonucleotide)m = (deoxyribonucleotide)n+m + AMP + diphosphate.</text>
        <dbReference type="EC" id="6.5.1.1"/>
    </reaction>
</comment>
<dbReference type="PANTHER" id="PTHR45674:SF4">
    <property type="entry name" value="DNA LIGASE 1"/>
    <property type="match status" value="1"/>
</dbReference>
<dbReference type="InterPro" id="IPR012340">
    <property type="entry name" value="NA-bd_OB-fold"/>
</dbReference>
<evidence type="ECO:0000313" key="6">
    <source>
        <dbReference type="EMBL" id="TCK26874.1"/>
    </source>
</evidence>
<dbReference type="Gene3D" id="3.30.470.30">
    <property type="entry name" value="DNA ligase/mRNA capping enzyme"/>
    <property type="match status" value="1"/>
</dbReference>
<dbReference type="EC" id="6.5.1.1" evidence="2"/>
<evidence type="ECO:0000256" key="3">
    <source>
        <dbReference type="ARBA" id="ARBA00022598"/>
    </source>
</evidence>
<evidence type="ECO:0000256" key="2">
    <source>
        <dbReference type="ARBA" id="ARBA00012727"/>
    </source>
</evidence>
<dbReference type="Gene3D" id="2.40.50.140">
    <property type="entry name" value="Nucleic acid-binding proteins"/>
    <property type="match status" value="1"/>
</dbReference>
<dbReference type="Pfam" id="PF04679">
    <property type="entry name" value="DNA_ligase_A_C"/>
    <property type="match status" value="1"/>
</dbReference>
<keyword evidence="7" id="KW-1185">Reference proteome</keyword>
<evidence type="ECO:0000259" key="5">
    <source>
        <dbReference type="PROSITE" id="PS50160"/>
    </source>
</evidence>
<dbReference type="GO" id="GO:0003910">
    <property type="term" value="F:DNA ligase (ATP) activity"/>
    <property type="evidence" value="ECO:0007669"/>
    <property type="project" value="UniProtKB-EC"/>
</dbReference>
<dbReference type="GO" id="GO:0005524">
    <property type="term" value="F:ATP binding"/>
    <property type="evidence" value="ECO:0007669"/>
    <property type="project" value="InterPro"/>
</dbReference>
<accession>A0A4R1HVV2</accession>
<dbReference type="Pfam" id="PF01068">
    <property type="entry name" value="DNA_ligase_A_M"/>
    <property type="match status" value="1"/>
</dbReference>
<dbReference type="GO" id="GO:0006310">
    <property type="term" value="P:DNA recombination"/>
    <property type="evidence" value="ECO:0007669"/>
    <property type="project" value="InterPro"/>
</dbReference>
<dbReference type="CDD" id="cd07971">
    <property type="entry name" value="OBF_DNA_ligase_LigD"/>
    <property type="match status" value="1"/>
</dbReference>
<evidence type="ECO:0000256" key="1">
    <source>
        <dbReference type="ARBA" id="ARBA00007572"/>
    </source>
</evidence>
<dbReference type="PROSITE" id="PS50160">
    <property type="entry name" value="DNA_LIGASE_A3"/>
    <property type="match status" value="1"/>
</dbReference>
<dbReference type="InterPro" id="IPR050191">
    <property type="entry name" value="ATP-dep_DNA_ligase"/>
</dbReference>
<evidence type="ECO:0000313" key="7">
    <source>
        <dbReference type="Proteomes" id="UP000295560"/>
    </source>
</evidence>
<proteinExistence type="inferred from homology"/>
<keyword evidence="3" id="KW-0436">Ligase</keyword>
<dbReference type="GO" id="GO:0006281">
    <property type="term" value="P:DNA repair"/>
    <property type="evidence" value="ECO:0007669"/>
    <property type="project" value="InterPro"/>
</dbReference>
<dbReference type="NCBIfam" id="TIGR02779">
    <property type="entry name" value="NHEJ_ligase_lig"/>
    <property type="match status" value="1"/>
</dbReference>
<dbReference type="SUPFAM" id="SSF56091">
    <property type="entry name" value="DNA ligase/mRNA capping enzyme, catalytic domain"/>
    <property type="match status" value="1"/>
</dbReference>
<dbReference type="EMBL" id="SMFZ01000001">
    <property type="protein sequence ID" value="TCK26874.1"/>
    <property type="molecule type" value="Genomic_DNA"/>
</dbReference>
<dbReference type="Proteomes" id="UP000295560">
    <property type="component" value="Unassembled WGS sequence"/>
</dbReference>
<protein>
    <recommendedName>
        <fullName evidence="2">DNA ligase (ATP)</fullName>
        <ecNumber evidence="2">6.5.1.1</ecNumber>
    </recommendedName>
</protein>
<dbReference type="InterPro" id="IPR012309">
    <property type="entry name" value="DNA_ligase_ATP-dep_C"/>
</dbReference>
<sequence length="314" mass="34658">MLATAGPVPGGDRWAFEIKFDGIRAVAAARDGRLRLRSRNDKDLTAGYPELSELDLGPGLLLDTEVVALDSSGRADFGLLQQRMNLTRPSAELREQVPVTLVVFDLLHHDGEDLVRVPYERRREALLELGLDEHGGVYVPPSFTGISGEQMLSAVDAQGLEGVVAKRLDSRYEPGRRSRSWIKTPIRRTCSVAVIGWTPSATSGRHLSSLQMAVPDGSGELVYAGDVGTGFSQATRDRLRDLLEERSRPDPPVPVDDRTHRWRPAGPLGTVHWAEPGLVGDIHYRQFTRDGSFRHPSWHGLRPDVDLSDLEPPT</sequence>
<comment type="caution">
    <text evidence="6">The sequence shown here is derived from an EMBL/GenBank/DDBJ whole genome shotgun (WGS) entry which is preliminary data.</text>
</comment>
<gene>
    <name evidence="6" type="ORF">EV378_2719</name>
</gene>
<evidence type="ECO:0000256" key="4">
    <source>
        <dbReference type="ARBA" id="ARBA00034003"/>
    </source>
</evidence>
<name>A0A4R1HVV2_PSEEN</name>
<dbReference type="AlphaFoldDB" id="A0A4R1HVV2"/>
<dbReference type="PANTHER" id="PTHR45674">
    <property type="entry name" value="DNA LIGASE 1/3 FAMILY MEMBER"/>
    <property type="match status" value="1"/>
</dbReference>
<organism evidence="6 7">
    <name type="scientific">Pseudonocardia endophytica</name>
    <dbReference type="NCBI Taxonomy" id="401976"/>
    <lineage>
        <taxon>Bacteria</taxon>
        <taxon>Bacillati</taxon>
        <taxon>Actinomycetota</taxon>
        <taxon>Actinomycetes</taxon>
        <taxon>Pseudonocardiales</taxon>
        <taxon>Pseudonocardiaceae</taxon>
        <taxon>Pseudonocardia</taxon>
    </lineage>
</organism>